<dbReference type="CDD" id="cd07012">
    <property type="entry name" value="PBP2_Bug_TTT"/>
    <property type="match status" value="1"/>
</dbReference>
<evidence type="ECO:0000313" key="4">
    <source>
        <dbReference type="Proteomes" id="UP000216207"/>
    </source>
</evidence>
<evidence type="ECO:0000313" key="3">
    <source>
        <dbReference type="EMBL" id="PAE88395.1"/>
    </source>
</evidence>
<dbReference type="PANTHER" id="PTHR42928:SF5">
    <property type="entry name" value="BLR1237 PROTEIN"/>
    <property type="match status" value="1"/>
</dbReference>
<dbReference type="SUPFAM" id="SSF53850">
    <property type="entry name" value="Periplasmic binding protein-like II"/>
    <property type="match status" value="1"/>
</dbReference>
<protein>
    <submittedName>
        <fullName evidence="3">Argininosuccinate lyase</fullName>
    </submittedName>
</protein>
<dbReference type="GO" id="GO:0016829">
    <property type="term" value="F:lyase activity"/>
    <property type="evidence" value="ECO:0007669"/>
    <property type="project" value="UniProtKB-KW"/>
</dbReference>
<feature type="signal peptide" evidence="2">
    <location>
        <begin position="1"/>
        <end position="27"/>
    </location>
</feature>
<feature type="chain" id="PRO_5038554592" evidence="2">
    <location>
        <begin position="28"/>
        <end position="339"/>
    </location>
</feature>
<accession>A0A268NZA2</accession>
<dbReference type="Gene3D" id="3.40.190.150">
    <property type="entry name" value="Bordetella uptake gene, domain 1"/>
    <property type="match status" value="1"/>
</dbReference>
<dbReference type="PIRSF" id="PIRSF017082">
    <property type="entry name" value="YflP"/>
    <property type="match status" value="1"/>
</dbReference>
<name>A0A268NZA2_SHOCL</name>
<keyword evidence="3" id="KW-0456">Lyase</keyword>
<dbReference type="EMBL" id="NPCC01000015">
    <property type="protein sequence ID" value="PAE88395.1"/>
    <property type="molecule type" value="Genomic_DNA"/>
</dbReference>
<dbReference type="Pfam" id="PF03401">
    <property type="entry name" value="TctC"/>
    <property type="match status" value="1"/>
</dbReference>
<dbReference type="Gene3D" id="3.40.190.10">
    <property type="entry name" value="Periplasmic binding protein-like II"/>
    <property type="match status" value="1"/>
</dbReference>
<dbReference type="RefSeq" id="WP_095326696.1">
    <property type="nucleotide sequence ID" value="NZ_NPCC01000015.1"/>
</dbReference>
<organism evidence="3 4">
    <name type="scientific">Shouchella clausii</name>
    <name type="common">Alkalihalobacillus clausii</name>
    <dbReference type="NCBI Taxonomy" id="79880"/>
    <lineage>
        <taxon>Bacteria</taxon>
        <taxon>Bacillati</taxon>
        <taxon>Bacillota</taxon>
        <taxon>Bacilli</taxon>
        <taxon>Bacillales</taxon>
        <taxon>Bacillaceae</taxon>
        <taxon>Shouchella</taxon>
    </lineage>
</organism>
<comment type="similarity">
    <text evidence="1">Belongs to the UPF0065 (bug) family.</text>
</comment>
<sequence length="339" mass="37020">MKTHTLYPVLLASALLFSGCTTVGFHAPTFGSEKKVPSASQIDAYPNRPIEIIVPTGAGGDTDLGARLLGRYLGEEMDTSFVVTNIAGAGGSMGSREVLEADPDGYKVLFFHNNMLINKLYGLSTFNHNDFKIAGIALMDHGDTFIVHGDAPYQTANELAQAAIEQPGELSFATEVGGYTHLQMMAFEEATGADLKPIDVGGASDKLVALLGNQVDIVPIAYGVTADYIENGDFASVGVLSSEQHPLYDNTPTFLEQGIDVEFEKFFFFAFPKETPDAIVARFSEALKEVVENNEAYQEQAESYYTIPTYMAPEEATRYMDDVSHSYERLIERLETQTN</sequence>
<proteinExistence type="inferred from homology"/>
<gene>
    <name evidence="3" type="ORF">CHH72_12175</name>
</gene>
<dbReference type="InterPro" id="IPR042100">
    <property type="entry name" value="Bug_dom1"/>
</dbReference>
<reference evidence="3 4" key="1">
    <citation type="submission" date="2017-07" db="EMBL/GenBank/DDBJ databases">
        <title>Isolation and whole genome analysis of endospore-forming bacteria from heroin.</title>
        <authorList>
            <person name="Kalinowski J."/>
            <person name="Ahrens B."/>
            <person name="Al-Dilaimi A."/>
            <person name="Winkler A."/>
            <person name="Wibberg D."/>
            <person name="Schleenbecker U."/>
            <person name="Ruckert C."/>
            <person name="Wolfel R."/>
            <person name="Grass G."/>
        </authorList>
    </citation>
    <scope>NUCLEOTIDE SEQUENCE [LARGE SCALE GENOMIC DNA]</scope>
    <source>
        <strain evidence="3 4">7539</strain>
    </source>
</reference>
<evidence type="ECO:0000256" key="1">
    <source>
        <dbReference type="ARBA" id="ARBA00006987"/>
    </source>
</evidence>
<evidence type="ECO:0000256" key="2">
    <source>
        <dbReference type="SAM" id="SignalP"/>
    </source>
</evidence>
<dbReference type="Proteomes" id="UP000216207">
    <property type="component" value="Unassembled WGS sequence"/>
</dbReference>
<dbReference type="InterPro" id="IPR005064">
    <property type="entry name" value="BUG"/>
</dbReference>
<dbReference type="PROSITE" id="PS51257">
    <property type="entry name" value="PROKAR_LIPOPROTEIN"/>
    <property type="match status" value="1"/>
</dbReference>
<comment type="caution">
    <text evidence="3">The sequence shown here is derived from an EMBL/GenBank/DDBJ whole genome shotgun (WGS) entry which is preliminary data.</text>
</comment>
<dbReference type="AlphaFoldDB" id="A0A268NZA2"/>
<dbReference type="PANTHER" id="PTHR42928">
    <property type="entry name" value="TRICARBOXYLATE-BINDING PROTEIN"/>
    <property type="match status" value="1"/>
</dbReference>
<keyword evidence="2" id="KW-0732">Signal</keyword>